<sequence>PLVKHCVNLEAILAFNLGANCWVLQLGTSSGMEKWARGFSGKVVIRGWVEKVSAILGGKGGYRGTVI</sequence>
<reference evidence="1" key="1">
    <citation type="journal article" date="2019" name="Sci. Rep.">
        <title>Draft genome of Tanacetum cinerariifolium, the natural source of mosquito coil.</title>
        <authorList>
            <person name="Yamashiro T."/>
            <person name="Shiraishi A."/>
            <person name="Satake H."/>
            <person name="Nakayama K."/>
        </authorList>
    </citation>
    <scope>NUCLEOTIDE SEQUENCE</scope>
</reference>
<feature type="non-terminal residue" evidence="1">
    <location>
        <position position="1"/>
    </location>
</feature>
<dbReference type="EMBL" id="BKCJ010270351">
    <property type="protein sequence ID" value="GEZ36647.1"/>
    <property type="molecule type" value="Genomic_DNA"/>
</dbReference>
<comment type="caution">
    <text evidence="1">The sequence shown here is derived from an EMBL/GenBank/DDBJ whole genome shotgun (WGS) entry which is preliminary data.</text>
</comment>
<evidence type="ECO:0000313" key="1">
    <source>
        <dbReference type="EMBL" id="GEZ36647.1"/>
    </source>
</evidence>
<name>A0A699I8X3_TANCI</name>
<gene>
    <name evidence="1" type="ORF">Tci_508620</name>
</gene>
<proteinExistence type="predicted"/>
<organism evidence="1">
    <name type="scientific">Tanacetum cinerariifolium</name>
    <name type="common">Dalmatian daisy</name>
    <name type="synonym">Chrysanthemum cinerariifolium</name>
    <dbReference type="NCBI Taxonomy" id="118510"/>
    <lineage>
        <taxon>Eukaryota</taxon>
        <taxon>Viridiplantae</taxon>
        <taxon>Streptophyta</taxon>
        <taxon>Embryophyta</taxon>
        <taxon>Tracheophyta</taxon>
        <taxon>Spermatophyta</taxon>
        <taxon>Magnoliopsida</taxon>
        <taxon>eudicotyledons</taxon>
        <taxon>Gunneridae</taxon>
        <taxon>Pentapetalae</taxon>
        <taxon>asterids</taxon>
        <taxon>campanulids</taxon>
        <taxon>Asterales</taxon>
        <taxon>Asteraceae</taxon>
        <taxon>Asteroideae</taxon>
        <taxon>Anthemideae</taxon>
        <taxon>Anthemidinae</taxon>
        <taxon>Tanacetum</taxon>
    </lineage>
</organism>
<dbReference type="AlphaFoldDB" id="A0A699I8X3"/>
<protein>
    <submittedName>
        <fullName evidence="1">Uncharacterized protein</fullName>
    </submittedName>
</protein>
<accession>A0A699I8X3</accession>